<dbReference type="OrthoDB" id="9812260at2"/>
<dbReference type="PANTHER" id="PTHR45138">
    <property type="entry name" value="REGULATORY COMPONENTS OF SENSORY TRANSDUCTION SYSTEM"/>
    <property type="match status" value="1"/>
</dbReference>
<keyword evidence="7" id="KW-1185">Reference proteome</keyword>
<dbReference type="Proteomes" id="UP000243978">
    <property type="component" value="Unassembled WGS sequence"/>
</dbReference>
<dbReference type="GO" id="GO:1902201">
    <property type="term" value="P:negative regulation of bacterial-type flagellum-dependent cell motility"/>
    <property type="evidence" value="ECO:0007669"/>
    <property type="project" value="TreeGrafter"/>
</dbReference>
<dbReference type="EC" id="2.7.7.65" evidence="1"/>
<dbReference type="NCBIfam" id="TIGR00254">
    <property type="entry name" value="GGDEF"/>
    <property type="match status" value="1"/>
</dbReference>
<dbReference type="EMBL" id="QBKS01000001">
    <property type="protein sequence ID" value="PTX56878.1"/>
    <property type="molecule type" value="Genomic_DNA"/>
</dbReference>
<protein>
    <recommendedName>
        <fullName evidence="1">diguanylate cyclase</fullName>
        <ecNumber evidence="1">2.7.7.65</ecNumber>
    </recommendedName>
</protein>
<dbReference type="InterPro" id="IPR001789">
    <property type="entry name" value="Sig_transdc_resp-reg_receiver"/>
</dbReference>
<dbReference type="SMART" id="SM00267">
    <property type="entry name" value="GGDEF"/>
    <property type="match status" value="1"/>
</dbReference>
<dbReference type="AlphaFoldDB" id="A0A2T6BLD5"/>
<comment type="caution">
    <text evidence="3">Lacks conserved residue(s) required for the propagation of feature annotation.</text>
</comment>
<dbReference type="GO" id="GO:0052621">
    <property type="term" value="F:diguanylate cyclase activity"/>
    <property type="evidence" value="ECO:0007669"/>
    <property type="project" value="UniProtKB-EC"/>
</dbReference>
<dbReference type="PANTHER" id="PTHR45138:SF9">
    <property type="entry name" value="DIGUANYLATE CYCLASE DGCM-RELATED"/>
    <property type="match status" value="1"/>
</dbReference>
<dbReference type="GO" id="GO:0000160">
    <property type="term" value="P:phosphorelay signal transduction system"/>
    <property type="evidence" value="ECO:0007669"/>
    <property type="project" value="InterPro"/>
</dbReference>
<reference evidence="6 7" key="1">
    <citation type="submission" date="2018-04" db="EMBL/GenBank/DDBJ databases">
        <title>Genomic Encyclopedia of Archaeal and Bacterial Type Strains, Phase II (KMG-II): from individual species to whole genera.</title>
        <authorList>
            <person name="Goeker M."/>
        </authorList>
    </citation>
    <scope>NUCLEOTIDE SEQUENCE [LARGE SCALE GENOMIC DNA]</scope>
    <source>
        <strain evidence="6 7">DSM 100977</strain>
    </source>
</reference>
<gene>
    <name evidence="6" type="ORF">C8N43_1543</name>
</gene>
<dbReference type="InterPro" id="IPR029787">
    <property type="entry name" value="Nucleotide_cyclase"/>
</dbReference>
<sequence length="472" mass="50967">MTGCILIIDPVATNRIVLKAKLAAAHYKVAVCDGLATAKEREAQTPLEAVLISASLLRDNPDGVQAFLGQITRQPEHGITVIFMRDAVPHADIPALLDQAYAVGGHDCVARPLAPDMLLARLRNLMRDRARRHDLGIPDAAASLEDRAEAPGKARPGVGIACATIGAMKLGEGATPFAHLHALGAKLPSQDRFQTMPLARLLATEDECAAHGVMVVAAARDATEHAISLLSQLKSLSRMQACRVVLTLEEPTASQLARAFDLGADEAICSRSCAIDEMARRIDHQARVHCAERARRDAVRDRLRLAVTDPLTGLHNRRYAEERLNMLQQDCRNFGHEFAVLALDIDHFKQVNDRYGHAAGDAILRAVADTLRDTVRGSDLVARTGGEEFLVALPKSNRRQAISAANRLRRAVGAMKTRVPGHPTPVRITLSIGLALQDGTTPLDALLDKADRALYEAKSRGRNLVSISVAAA</sequence>
<evidence type="ECO:0000256" key="1">
    <source>
        <dbReference type="ARBA" id="ARBA00012528"/>
    </source>
</evidence>
<dbReference type="GO" id="GO:0043709">
    <property type="term" value="P:cell adhesion involved in single-species biofilm formation"/>
    <property type="evidence" value="ECO:0007669"/>
    <property type="project" value="TreeGrafter"/>
</dbReference>
<dbReference type="InterPro" id="IPR043128">
    <property type="entry name" value="Rev_trsase/Diguanyl_cyclase"/>
</dbReference>
<dbReference type="SUPFAM" id="SSF52172">
    <property type="entry name" value="CheY-like"/>
    <property type="match status" value="1"/>
</dbReference>
<evidence type="ECO:0000313" key="6">
    <source>
        <dbReference type="EMBL" id="PTX56878.1"/>
    </source>
</evidence>
<evidence type="ECO:0000256" key="3">
    <source>
        <dbReference type="PROSITE-ProRule" id="PRU00169"/>
    </source>
</evidence>
<evidence type="ECO:0000313" key="7">
    <source>
        <dbReference type="Proteomes" id="UP000243978"/>
    </source>
</evidence>
<dbReference type="SUPFAM" id="SSF55073">
    <property type="entry name" value="Nucleotide cyclase"/>
    <property type="match status" value="1"/>
</dbReference>
<feature type="domain" description="GGDEF" evidence="5">
    <location>
        <begin position="336"/>
        <end position="470"/>
    </location>
</feature>
<evidence type="ECO:0000259" key="4">
    <source>
        <dbReference type="PROSITE" id="PS50110"/>
    </source>
</evidence>
<evidence type="ECO:0000259" key="5">
    <source>
        <dbReference type="PROSITE" id="PS50887"/>
    </source>
</evidence>
<comment type="catalytic activity">
    <reaction evidence="2">
        <text>2 GTP = 3',3'-c-di-GMP + 2 diphosphate</text>
        <dbReference type="Rhea" id="RHEA:24898"/>
        <dbReference type="ChEBI" id="CHEBI:33019"/>
        <dbReference type="ChEBI" id="CHEBI:37565"/>
        <dbReference type="ChEBI" id="CHEBI:58805"/>
        <dbReference type="EC" id="2.7.7.65"/>
    </reaction>
</comment>
<dbReference type="CDD" id="cd01949">
    <property type="entry name" value="GGDEF"/>
    <property type="match status" value="1"/>
</dbReference>
<dbReference type="RefSeq" id="WP_107845025.1">
    <property type="nucleotide sequence ID" value="NZ_QBKS01000001.1"/>
</dbReference>
<dbReference type="InterPro" id="IPR050469">
    <property type="entry name" value="Diguanylate_Cyclase"/>
</dbReference>
<evidence type="ECO:0000256" key="2">
    <source>
        <dbReference type="ARBA" id="ARBA00034247"/>
    </source>
</evidence>
<dbReference type="Pfam" id="PF00990">
    <property type="entry name" value="GGDEF"/>
    <property type="match status" value="1"/>
</dbReference>
<dbReference type="Gene3D" id="3.30.70.270">
    <property type="match status" value="1"/>
</dbReference>
<organism evidence="6 7">
    <name type="scientific">Litoreibacter ponti</name>
    <dbReference type="NCBI Taxonomy" id="1510457"/>
    <lineage>
        <taxon>Bacteria</taxon>
        <taxon>Pseudomonadati</taxon>
        <taxon>Pseudomonadota</taxon>
        <taxon>Alphaproteobacteria</taxon>
        <taxon>Rhodobacterales</taxon>
        <taxon>Roseobacteraceae</taxon>
        <taxon>Litoreibacter</taxon>
    </lineage>
</organism>
<dbReference type="InterPro" id="IPR000160">
    <property type="entry name" value="GGDEF_dom"/>
</dbReference>
<feature type="domain" description="Response regulatory" evidence="4">
    <location>
        <begin position="4"/>
        <end position="126"/>
    </location>
</feature>
<name>A0A2T6BLD5_9RHOB</name>
<dbReference type="FunFam" id="3.30.70.270:FF:000001">
    <property type="entry name" value="Diguanylate cyclase domain protein"/>
    <property type="match status" value="1"/>
</dbReference>
<dbReference type="InterPro" id="IPR011006">
    <property type="entry name" value="CheY-like_superfamily"/>
</dbReference>
<dbReference type="PROSITE" id="PS50887">
    <property type="entry name" value="GGDEF"/>
    <property type="match status" value="1"/>
</dbReference>
<dbReference type="GO" id="GO:0005886">
    <property type="term" value="C:plasma membrane"/>
    <property type="evidence" value="ECO:0007669"/>
    <property type="project" value="TreeGrafter"/>
</dbReference>
<accession>A0A2T6BLD5</accession>
<comment type="caution">
    <text evidence="6">The sequence shown here is derived from an EMBL/GenBank/DDBJ whole genome shotgun (WGS) entry which is preliminary data.</text>
</comment>
<dbReference type="PROSITE" id="PS50110">
    <property type="entry name" value="RESPONSE_REGULATORY"/>
    <property type="match status" value="1"/>
</dbReference>
<dbReference type="Gene3D" id="3.40.50.2300">
    <property type="match status" value="1"/>
</dbReference>
<proteinExistence type="predicted"/>